<proteinExistence type="predicted"/>
<reference evidence="2 3" key="1">
    <citation type="submission" date="2019-03" db="EMBL/GenBank/DDBJ databases">
        <title>Genomics of glacier-inhabiting Cryobacterium strains.</title>
        <authorList>
            <person name="Liu Q."/>
            <person name="Xin Y.-H."/>
        </authorList>
    </citation>
    <scope>NUCLEOTIDE SEQUENCE [LARGE SCALE GENOMIC DNA]</scope>
    <source>
        <strain evidence="2 3">TMT1-23-1</strain>
    </source>
</reference>
<gene>
    <name evidence="2" type="ORF">E3T28_10880</name>
</gene>
<evidence type="ECO:0000313" key="2">
    <source>
        <dbReference type="EMBL" id="TFC98112.1"/>
    </source>
</evidence>
<accession>A0ABY2J147</accession>
<keyword evidence="3" id="KW-1185">Reference proteome</keyword>
<evidence type="ECO:0000313" key="3">
    <source>
        <dbReference type="Proteomes" id="UP000297853"/>
    </source>
</evidence>
<dbReference type="Proteomes" id="UP000297853">
    <property type="component" value="Unassembled WGS sequence"/>
</dbReference>
<sequence length="162" mass="18132">MGNFELKRGKGHSNVPQRSDVPRAPLPNDERQKLLSSLVWQERAQVALESDLSMDVLAALVRDEEVTVRQLTYDLHRDISPVLLNEVLALYPDDAPRMAYQVHAPLAALRLKRFNFAPRDDIERYLAGIGADEATSRAFLSIVKSPETGLLTLDELMGTVSH</sequence>
<organism evidence="2 3">
    <name type="scientific">Cryobacterium sinapicolor</name>
    <dbReference type="NCBI Taxonomy" id="1259236"/>
    <lineage>
        <taxon>Bacteria</taxon>
        <taxon>Bacillati</taxon>
        <taxon>Actinomycetota</taxon>
        <taxon>Actinomycetes</taxon>
        <taxon>Micrococcales</taxon>
        <taxon>Microbacteriaceae</taxon>
        <taxon>Cryobacterium</taxon>
    </lineage>
</organism>
<evidence type="ECO:0000256" key="1">
    <source>
        <dbReference type="SAM" id="MobiDB-lite"/>
    </source>
</evidence>
<dbReference type="RefSeq" id="WP_134430885.1">
    <property type="nucleotide sequence ID" value="NZ_SOGQ01000055.1"/>
</dbReference>
<comment type="caution">
    <text evidence="2">The sequence shown here is derived from an EMBL/GenBank/DDBJ whole genome shotgun (WGS) entry which is preliminary data.</text>
</comment>
<name>A0ABY2J147_9MICO</name>
<dbReference type="EMBL" id="SOGQ01000055">
    <property type="protein sequence ID" value="TFC98112.1"/>
    <property type="molecule type" value="Genomic_DNA"/>
</dbReference>
<feature type="region of interest" description="Disordered" evidence="1">
    <location>
        <begin position="1"/>
        <end position="28"/>
    </location>
</feature>
<protein>
    <submittedName>
        <fullName evidence="2">Uncharacterized protein</fullName>
    </submittedName>
</protein>